<dbReference type="Pfam" id="PF17783">
    <property type="entry name" value="WHD_CvfB"/>
    <property type="match status" value="1"/>
</dbReference>
<dbReference type="Pfam" id="PF13509">
    <property type="entry name" value="S1_2"/>
    <property type="match status" value="1"/>
</dbReference>
<sequence>MIELGNYNTLKILRSTRVGLFLGDADVDDLLLPNKYVPEHFEIGQELRVFCYLDQEERPVATTGTPNITRNSFAFLEVAEVNDYGAFLDWGLDKHLFVPFREQPDRMESGKRYVVYCFLDPKSQRLVASGRWWKFLDNTSLELRAGEKVELIVARRSDLGWDVIVNNKHRGLVFHNQVHRKLQTGDRLPGYIRQIREDQKLDVVLEPLGREKLEPAALKVFTLLGERGGVLHLHDKSDPQEIRQQLDMSKKTFKKAIGTLYKQKKIEIRTDGIYLVAQ</sequence>
<comment type="caution">
    <text evidence="4">The sequence shown here is derived from an EMBL/GenBank/DDBJ whole genome shotgun (WGS) entry which is preliminary data.</text>
</comment>
<keyword evidence="5" id="KW-1185">Reference proteome</keyword>
<dbReference type="Gene3D" id="2.40.50.140">
    <property type="entry name" value="Nucleic acid-binding proteins"/>
    <property type="match status" value="1"/>
</dbReference>
<dbReference type="InterPro" id="IPR039566">
    <property type="entry name" value="CvfB_S1_st"/>
</dbReference>
<evidence type="ECO:0000259" key="2">
    <source>
        <dbReference type="Pfam" id="PF13509"/>
    </source>
</evidence>
<organism evidence="4 5">
    <name type="scientific">Lentiprolixibacter aurantiacus</name>
    <dbReference type="NCBI Taxonomy" id="2993939"/>
    <lineage>
        <taxon>Bacteria</taxon>
        <taxon>Pseudomonadati</taxon>
        <taxon>Bacteroidota</taxon>
        <taxon>Flavobacteriia</taxon>
        <taxon>Flavobacteriales</taxon>
        <taxon>Flavobacteriaceae</taxon>
        <taxon>Lentiprolixibacter</taxon>
    </lineage>
</organism>
<dbReference type="InterPro" id="IPR036388">
    <property type="entry name" value="WH-like_DNA-bd_sf"/>
</dbReference>
<evidence type="ECO:0000259" key="3">
    <source>
        <dbReference type="Pfam" id="PF17783"/>
    </source>
</evidence>
<dbReference type="RefSeq" id="WP_266012101.1">
    <property type="nucleotide sequence ID" value="NZ_JAPFQP010000002.1"/>
</dbReference>
<dbReference type="EMBL" id="JAPFQP010000002">
    <property type="protein sequence ID" value="MCX2719439.1"/>
    <property type="molecule type" value="Genomic_DNA"/>
</dbReference>
<evidence type="ECO:0000313" key="4">
    <source>
        <dbReference type="EMBL" id="MCX2719439.1"/>
    </source>
</evidence>
<dbReference type="InterPro" id="IPR012340">
    <property type="entry name" value="NA-bd_OB-fold"/>
</dbReference>
<dbReference type="PANTHER" id="PTHR37296">
    <property type="entry name" value="CONSERVED VIRULENCE FACTOR B"/>
    <property type="match status" value="1"/>
</dbReference>
<accession>A0AAE3MM70</accession>
<dbReference type="Proteomes" id="UP001207116">
    <property type="component" value="Unassembled WGS sequence"/>
</dbReference>
<dbReference type="AlphaFoldDB" id="A0AAE3MM70"/>
<dbReference type="PIRSF" id="PIRSF012524">
    <property type="entry name" value="YitL_S1"/>
    <property type="match status" value="1"/>
</dbReference>
<dbReference type="PANTHER" id="PTHR37296:SF1">
    <property type="entry name" value="CONSERVED VIRULENCE FACTOR B"/>
    <property type="match status" value="1"/>
</dbReference>
<feature type="domain" description="Conserved virulence factor B-like winged helix" evidence="3">
    <location>
        <begin position="220"/>
        <end position="275"/>
    </location>
</feature>
<protein>
    <submittedName>
        <fullName evidence="4">S1-like domain-containing RNA-binding protein</fullName>
    </submittedName>
</protein>
<feature type="domain" description="Conserved virulence factor B first S1" evidence="2">
    <location>
        <begin position="4"/>
        <end position="63"/>
    </location>
</feature>
<evidence type="ECO:0000313" key="5">
    <source>
        <dbReference type="Proteomes" id="UP001207116"/>
    </source>
</evidence>
<name>A0AAE3MM70_9FLAO</name>
<dbReference type="InterPro" id="IPR040764">
    <property type="entry name" value="CvfB_WH"/>
</dbReference>
<proteinExistence type="inferred from homology"/>
<comment type="similarity">
    <text evidence="1">Belongs to the CvfB family.</text>
</comment>
<dbReference type="Gene3D" id="1.10.10.10">
    <property type="entry name" value="Winged helix-like DNA-binding domain superfamily/Winged helix DNA-binding domain"/>
    <property type="match status" value="1"/>
</dbReference>
<gene>
    <name evidence="4" type="ORF">OO016_07495</name>
</gene>
<evidence type="ECO:0000256" key="1">
    <source>
        <dbReference type="PIRNR" id="PIRNR012524"/>
    </source>
</evidence>
<dbReference type="InterPro" id="IPR014464">
    <property type="entry name" value="CvfB_fam"/>
</dbReference>
<reference evidence="4" key="1">
    <citation type="submission" date="2022-11" db="EMBL/GenBank/DDBJ databases">
        <title>The characterization of three novel Bacteroidetes species and genomic analysis of their roles in tidal elemental geochemical cycles.</title>
        <authorList>
            <person name="Ma K.-J."/>
        </authorList>
    </citation>
    <scope>NUCLEOTIDE SEQUENCE</scope>
    <source>
        <strain evidence="4">M415</strain>
    </source>
</reference>